<dbReference type="GO" id="GO:0031145">
    <property type="term" value="P:anaphase-promoting complex-dependent catabolic process"/>
    <property type="evidence" value="ECO:0007669"/>
    <property type="project" value="InterPro"/>
</dbReference>
<organism evidence="2 3">
    <name type="scientific">Pestalotiopsis fici (strain W106-1 / CGMCC3.15140)</name>
    <dbReference type="NCBI Taxonomy" id="1229662"/>
    <lineage>
        <taxon>Eukaryota</taxon>
        <taxon>Fungi</taxon>
        <taxon>Dikarya</taxon>
        <taxon>Ascomycota</taxon>
        <taxon>Pezizomycotina</taxon>
        <taxon>Sordariomycetes</taxon>
        <taxon>Xylariomycetidae</taxon>
        <taxon>Amphisphaeriales</taxon>
        <taxon>Sporocadaceae</taxon>
        <taxon>Pestalotiopsis</taxon>
    </lineage>
</organism>
<dbReference type="InParanoid" id="W3WX86"/>
<evidence type="ECO:0000256" key="1">
    <source>
        <dbReference type="SAM" id="MobiDB-lite"/>
    </source>
</evidence>
<dbReference type="InterPro" id="IPR008402">
    <property type="entry name" value="APC_su15/mnd2"/>
</dbReference>
<dbReference type="GeneID" id="19276378"/>
<feature type="compositionally biased region" description="Acidic residues" evidence="1">
    <location>
        <begin position="180"/>
        <end position="213"/>
    </location>
</feature>
<evidence type="ECO:0008006" key="4">
    <source>
        <dbReference type="Google" id="ProtNLM"/>
    </source>
</evidence>
<sequence length="363" mass="39754">MFSLLPDLAPRDSHALWYTSSRSPLSSAAASHDLHQSFPGASEQQQQQQHASHHHAANQQRRNNAHIVERSPLARLRNDEQNAERRLHNVASFGSGWLKPPGIPKTLHQLREERREQEEHQEAMRREQLAQELAEAEATGGGADADGLEGPSGLGADAVMRDVAGSDAMDEVQLDGTRDLDDDIPEAEDNFMSGSDEESDEEDSEESSEEELEPVGTPAGALRTARLQRDIMTQMMRRTHDQLEDSIAGEEEIDDEDQQEMIEEGDTIGEGDDLGMGVDLDDDIPEADSAGGYEHTDTEEELSSSDDDQGEVSFAAARAPQSVRYRHSLARSDATRNSLAFSELLSADGSSVLGSSPHAPRRV</sequence>
<protein>
    <recommendedName>
        <fullName evidence="4">Apc15p protein-domain-containing protein</fullName>
    </recommendedName>
</protein>
<dbReference type="eggNOG" id="ENOG502S7CI">
    <property type="taxonomic scope" value="Eukaryota"/>
</dbReference>
<gene>
    <name evidence="2" type="ORF">PFICI_11365</name>
</gene>
<accession>W3WX86</accession>
<dbReference type="Pfam" id="PF05841">
    <property type="entry name" value="Apc15p"/>
    <property type="match status" value="1"/>
</dbReference>
<dbReference type="OMA" id="QEWEHTD"/>
<reference evidence="3" key="1">
    <citation type="journal article" date="2015" name="BMC Genomics">
        <title>Genomic and transcriptomic analysis of the endophytic fungus Pestalotiopsis fici reveals its lifestyle and high potential for synthesis of natural products.</title>
        <authorList>
            <person name="Wang X."/>
            <person name="Zhang X."/>
            <person name="Liu L."/>
            <person name="Xiang M."/>
            <person name="Wang W."/>
            <person name="Sun X."/>
            <person name="Che Y."/>
            <person name="Guo L."/>
            <person name="Liu G."/>
            <person name="Guo L."/>
            <person name="Wang C."/>
            <person name="Yin W.B."/>
            <person name="Stadler M."/>
            <person name="Zhang X."/>
            <person name="Liu X."/>
        </authorList>
    </citation>
    <scope>NUCLEOTIDE SEQUENCE [LARGE SCALE GENOMIC DNA]</scope>
    <source>
        <strain evidence="3">W106-1 / CGMCC3.15140</strain>
    </source>
</reference>
<feature type="region of interest" description="Disordered" evidence="1">
    <location>
        <begin position="22"/>
        <end position="72"/>
    </location>
</feature>
<dbReference type="GO" id="GO:0005680">
    <property type="term" value="C:anaphase-promoting complex"/>
    <property type="evidence" value="ECO:0007669"/>
    <property type="project" value="InterPro"/>
</dbReference>
<evidence type="ECO:0000313" key="3">
    <source>
        <dbReference type="Proteomes" id="UP000030651"/>
    </source>
</evidence>
<dbReference type="KEGG" id="pfy:PFICI_11365"/>
<dbReference type="Proteomes" id="UP000030651">
    <property type="component" value="Unassembled WGS sequence"/>
</dbReference>
<dbReference type="AlphaFoldDB" id="W3WX86"/>
<dbReference type="EMBL" id="KI912116">
    <property type="protein sequence ID" value="ETS77491.1"/>
    <property type="molecule type" value="Genomic_DNA"/>
</dbReference>
<dbReference type="HOGENOM" id="CLU_045844_0_0_1"/>
<feature type="compositionally biased region" description="Basic and acidic residues" evidence="1">
    <location>
        <begin position="112"/>
        <end position="129"/>
    </location>
</feature>
<dbReference type="OrthoDB" id="5320532at2759"/>
<keyword evidence="3" id="KW-1185">Reference proteome</keyword>
<feature type="compositionally biased region" description="Low complexity" evidence="1">
    <location>
        <begin position="41"/>
        <end position="50"/>
    </location>
</feature>
<feature type="compositionally biased region" description="Acidic residues" evidence="1">
    <location>
        <begin position="297"/>
        <end position="310"/>
    </location>
</feature>
<feature type="compositionally biased region" description="Low complexity" evidence="1">
    <location>
        <begin position="22"/>
        <end position="31"/>
    </location>
</feature>
<feature type="compositionally biased region" description="Acidic residues" evidence="1">
    <location>
        <begin position="247"/>
        <end position="286"/>
    </location>
</feature>
<name>W3WX86_PESFW</name>
<dbReference type="STRING" id="1229662.W3WX86"/>
<dbReference type="RefSeq" id="XP_007838137.1">
    <property type="nucleotide sequence ID" value="XM_007839946.1"/>
</dbReference>
<feature type="region of interest" description="Disordered" evidence="1">
    <location>
        <begin position="112"/>
        <end position="311"/>
    </location>
</feature>
<proteinExistence type="predicted"/>
<evidence type="ECO:0000313" key="2">
    <source>
        <dbReference type="EMBL" id="ETS77491.1"/>
    </source>
</evidence>